<dbReference type="InterPro" id="IPR050072">
    <property type="entry name" value="Peptidase_M20A"/>
</dbReference>
<dbReference type="PANTHER" id="PTHR43808">
    <property type="entry name" value="ACETYLORNITHINE DEACETYLASE"/>
    <property type="match status" value="1"/>
</dbReference>
<evidence type="ECO:0000256" key="5">
    <source>
        <dbReference type="ARBA" id="ARBA00022801"/>
    </source>
</evidence>
<dbReference type="SUPFAM" id="SSF53187">
    <property type="entry name" value="Zn-dependent exopeptidases"/>
    <property type="match status" value="1"/>
</dbReference>
<reference evidence="9" key="2">
    <citation type="journal article" date="2021" name="PeerJ">
        <title>Extensive microbial diversity within the chicken gut microbiome revealed by metagenomics and culture.</title>
        <authorList>
            <person name="Gilroy R."/>
            <person name="Ravi A."/>
            <person name="Getino M."/>
            <person name="Pursley I."/>
            <person name="Horton D.L."/>
            <person name="Alikhan N.F."/>
            <person name="Baker D."/>
            <person name="Gharbi K."/>
            <person name="Hall N."/>
            <person name="Watson M."/>
            <person name="Adriaenssens E.M."/>
            <person name="Foster-Nyarko E."/>
            <person name="Jarju S."/>
            <person name="Secka A."/>
            <person name="Antonio M."/>
            <person name="Oren A."/>
            <person name="Chaudhuri R.R."/>
            <person name="La Ragione R."/>
            <person name="Hildebrand F."/>
            <person name="Pallen M.J."/>
        </authorList>
    </citation>
    <scope>NUCLEOTIDE SEQUENCE</scope>
    <source>
        <strain evidence="9">CHK176-6737</strain>
    </source>
</reference>
<organism evidence="9 10">
    <name type="scientific">Candidatus Scybalenecus merdavium</name>
    <dbReference type="NCBI Taxonomy" id="2840939"/>
    <lineage>
        <taxon>Bacteria</taxon>
        <taxon>Bacillati</taxon>
        <taxon>Bacillota</taxon>
        <taxon>Clostridia</taxon>
        <taxon>Eubacteriales</taxon>
        <taxon>Oscillospiraceae</taxon>
        <taxon>Oscillospiraceae incertae sedis</taxon>
        <taxon>Candidatus Scybalenecus</taxon>
    </lineage>
</organism>
<dbReference type="CDD" id="cd03888">
    <property type="entry name" value="M20_PepV"/>
    <property type="match status" value="1"/>
</dbReference>
<dbReference type="SUPFAM" id="SSF55031">
    <property type="entry name" value="Bacterial exopeptidase dimerisation domain"/>
    <property type="match status" value="1"/>
</dbReference>
<dbReference type="Gene3D" id="3.40.630.10">
    <property type="entry name" value="Zn peptidases"/>
    <property type="match status" value="1"/>
</dbReference>
<proteinExistence type="inferred from homology"/>
<evidence type="ECO:0000256" key="7">
    <source>
        <dbReference type="ARBA" id="ARBA00022997"/>
    </source>
</evidence>
<accession>A0A9D1MVG3</accession>
<keyword evidence="3" id="KW-0645">Protease</keyword>
<evidence type="ECO:0000256" key="1">
    <source>
        <dbReference type="ARBA" id="ARBA00001947"/>
    </source>
</evidence>
<evidence type="ECO:0000256" key="8">
    <source>
        <dbReference type="ARBA" id="ARBA00023049"/>
    </source>
</evidence>
<dbReference type="NCBIfam" id="TIGR01887">
    <property type="entry name" value="dipeptidaselike"/>
    <property type="match status" value="1"/>
</dbReference>
<dbReference type="GO" id="GO:0016805">
    <property type="term" value="F:dipeptidase activity"/>
    <property type="evidence" value="ECO:0007669"/>
    <property type="project" value="UniProtKB-KW"/>
</dbReference>
<dbReference type="PROSITE" id="PS00758">
    <property type="entry name" value="ARGE_DAPE_CPG2_1"/>
    <property type="match status" value="1"/>
</dbReference>
<keyword evidence="8" id="KW-0482">Metalloprotease</keyword>
<dbReference type="InterPro" id="IPR002933">
    <property type="entry name" value="Peptidase_M20"/>
</dbReference>
<dbReference type="InterPro" id="IPR001261">
    <property type="entry name" value="ArgE/DapE_CS"/>
</dbReference>
<evidence type="ECO:0000256" key="2">
    <source>
        <dbReference type="ARBA" id="ARBA00006247"/>
    </source>
</evidence>
<dbReference type="PANTHER" id="PTHR43808:SF31">
    <property type="entry name" value="N-ACETYL-L-CITRULLINE DEACETYLASE"/>
    <property type="match status" value="1"/>
</dbReference>
<comment type="caution">
    <text evidence="9">The sequence shown here is derived from an EMBL/GenBank/DDBJ whole genome shotgun (WGS) entry which is preliminary data.</text>
</comment>
<protein>
    <submittedName>
        <fullName evidence="9">Dipeptidase PepV</fullName>
    </submittedName>
</protein>
<dbReference type="GO" id="GO:0008237">
    <property type="term" value="F:metallopeptidase activity"/>
    <property type="evidence" value="ECO:0007669"/>
    <property type="project" value="UniProtKB-KW"/>
</dbReference>
<keyword evidence="7" id="KW-0224">Dipeptidase</keyword>
<dbReference type="GO" id="GO:0008270">
    <property type="term" value="F:zinc ion binding"/>
    <property type="evidence" value="ECO:0007669"/>
    <property type="project" value="InterPro"/>
</dbReference>
<dbReference type="GO" id="GO:0006508">
    <property type="term" value="P:proteolysis"/>
    <property type="evidence" value="ECO:0007669"/>
    <property type="project" value="UniProtKB-KW"/>
</dbReference>
<keyword evidence="5" id="KW-0378">Hydrolase</keyword>
<name>A0A9D1MVG3_9FIRM</name>
<dbReference type="Proteomes" id="UP000824125">
    <property type="component" value="Unassembled WGS sequence"/>
</dbReference>
<evidence type="ECO:0000256" key="3">
    <source>
        <dbReference type="ARBA" id="ARBA00022670"/>
    </source>
</evidence>
<keyword evidence="6" id="KW-0862">Zinc</keyword>
<reference evidence="9" key="1">
    <citation type="submission" date="2020-10" db="EMBL/GenBank/DDBJ databases">
        <authorList>
            <person name="Gilroy R."/>
        </authorList>
    </citation>
    <scope>NUCLEOTIDE SEQUENCE</scope>
    <source>
        <strain evidence="9">CHK176-6737</strain>
    </source>
</reference>
<evidence type="ECO:0000256" key="6">
    <source>
        <dbReference type="ARBA" id="ARBA00022833"/>
    </source>
</evidence>
<evidence type="ECO:0000256" key="4">
    <source>
        <dbReference type="ARBA" id="ARBA00022723"/>
    </source>
</evidence>
<comment type="cofactor">
    <cofactor evidence="1">
        <name>Zn(2+)</name>
        <dbReference type="ChEBI" id="CHEBI:29105"/>
    </cofactor>
</comment>
<evidence type="ECO:0000313" key="10">
    <source>
        <dbReference type="Proteomes" id="UP000824125"/>
    </source>
</evidence>
<evidence type="ECO:0000313" key="9">
    <source>
        <dbReference type="EMBL" id="HIU69327.1"/>
    </source>
</evidence>
<dbReference type="GO" id="GO:0008777">
    <property type="term" value="F:acetylornithine deacetylase activity"/>
    <property type="evidence" value="ECO:0007669"/>
    <property type="project" value="TreeGrafter"/>
</dbReference>
<dbReference type="InterPro" id="IPR036264">
    <property type="entry name" value="Bact_exopeptidase_dim_dom"/>
</dbReference>
<dbReference type="Gene3D" id="3.30.70.360">
    <property type="match status" value="2"/>
</dbReference>
<sequence length="457" mass="49204">MYSTALNEKMDQLQPQIIAAVQEAVRIPSVRENAQPGAPYGAGPKAALDHALQLAESLGFKTGCMDGRVGWAEYGSGKEMVGVLGHLDVVPAGEGWTADPFGAEIIDGVLYGRGVLDDKGPIIGALFALKAIRDLQIPLRRRIRVLFGTDEENGSSCMQYYNAHGGEQPALGFTPDADFPLIYCEKGTTNAILGGRVTDKGDITVLEMRGGTAANIVTPSCTLKAAGKLQVTETPGICVRYENSCTTVTATGKGAHGSTPELGENAAVKLLRAVEKNRFGGDFQKMADFILQKLGTDTCGRGLGIFDHDNETGDTTVNLGIVRYDGKKMELTLDIRHPKTTDPSHVKKQIQQAAEVYGLPVQKLWQVPILYVPKTSPLVKTLLNVYTKQTKEHAEPLAIGGGTYAKCFKNMVAFGPVFPGEKDVIHQPDEHVEIEKLMRACQIIAEAMAALAQLENI</sequence>
<dbReference type="EMBL" id="DVNM01000028">
    <property type="protein sequence ID" value="HIU69327.1"/>
    <property type="molecule type" value="Genomic_DNA"/>
</dbReference>
<keyword evidence="4" id="KW-0479">Metal-binding</keyword>
<dbReference type="Pfam" id="PF01546">
    <property type="entry name" value="Peptidase_M20"/>
    <property type="match status" value="1"/>
</dbReference>
<dbReference type="GO" id="GO:0006526">
    <property type="term" value="P:L-arginine biosynthetic process"/>
    <property type="evidence" value="ECO:0007669"/>
    <property type="project" value="TreeGrafter"/>
</dbReference>
<dbReference type="AlphaFoldDB" id="A0A9D1MVG3"/>
<dbReference type="InterPro" id="IPR010964">
    <property type="entry name" value="M20A_pepV-rel"/>
</dbReference>
<dbReference type="NCBIfam" id="NF005591">
    <property type="entry name" value="PRK07318.1"/>
    <property type="match status" value="1"/>
</dbReference>
<gene>
    <name evidence="9" type="primary">pepV</name>
    <name evidence="9" type="ORF">IAD23_05140</name>
</gene>
<comment type="similarity">
    <text evidence="2">Belongs to the peptidase M20A family.</text>
</comment>